<dbReference type="InterPro" id="IPR006119">
    <property type="entry name" value="Resolv_N"/>
</dbReference>
<dbReference type="InterPro" id="IPR050639">
    <property type="entry name" value="SSR_resolvase"/>
</dbReference>
<comment type="similarity">
    <text evidence="1">Belongs to the site-specific recombinase resolvase family.</text>
</comment>
<dbReference type="EMBL" id="CP077683">
    <property type="protein sequence ID" value="QXE91640.1"/>
    <property type="molecule type" value="Genomic_DNA"/>
</dbReference>
<reference evidence="3 4" key="1">
    <citation type="submission" date="2021-06" db="EMBL/GenBank/DDBJ databases">
        <title>Gemonas diversity in paddy soil.</title>
        <authorList>
            <person name="Liu G."/>
        </authorList>
    </citation>
    <scope>NUCLEOTIDE SEQUENCE [LARGE SCALE GENOMIC DNA]</scope>
    <source>
        <strain evidence="3 4">RG2</strain>
    </source>
</reference>
<dbReference type="PROSITE" id="PS51736">
    <property type="entry name" value="RECOMBINASES_3"/>
    <property type="match status" value="1"/>
</dbReference>
<evidence type="ECO:0000256" key="1">
    <source>
        <dbReference type="ARBA" id="ARBA00009913"/>
    </source>
</evidence>
<dbReference type="RefSeq" id="WP_217288218.1">
    <property type="nucleotide sequence ID" value="NZ_CP077683.1"/>
</dbReference>
<dbReference type="InterPro" id="IPR006120">
    <property type="entry name" value="Resolvase_HTH_dom"/>
</dbReference>
<dbReference type="Proteomes" id="UP000683559">
    <property type="component" value="Chromosome"/>
</dbReference>
<proteinExistence type="inferred from homology"/>
<dbReference type="InterPro" id="IPR006118">
    <property type="entry name" value="Recombinase_CS"/>
</dbReference>
<dbReference type="CDD" id="cd03768">
    <property type="entry name" value="SR_ResInv"/>
    <property type="match status" value="1"/>
</dbReference>
<dbReference type="Pfam" id="PF02796">
    <property type="entry name" value="HTH_7"/>
    <property type="match status" value="1"/>
</dbReference>
<evidence type="ECO:0000313" key="4">
    <source>
        <dbReference type="Proteomes" id="UP000683559"/>
    </source>
</evidence>
<organism evidence="3 4">
    <name type="scientific">Geomonas subterranea</name>
    <dbReference type="NCBI Taxonomy" id="2847989"/>
    <lineage>
        <taxon>Bacteria</taxon>
        <taxon>Pseudomonadati</taxon>
        <taxon>Thermodesulfobacteriota</taxon>
        <taxon>Desulfuromonadia</taxon>
        <taxon>Geobacterales</taxon>
        <taxon>Geobacteraceae</taxon>
        <taxon>Geomonas</taxon>
    </lineage>
</organism>
<feature type="domain" description="Resolvase/invertase-type recombinase catalytic" evidence="2">
    <location>
        <begin position="4"/>
        <end position="137"/>
    </location>
</feature>
<evidence type="ECO:0000259" key="2">
    <source>
        <dbReference type="PROSITE" id="PS51736"/>
    </source>
</evidence>
<protein>
    <submittedName>
        <fullName evidence="3">Recombinase family protein</fullName>
    </submittedName>
</protein>
<sequence>MKGQVIGYRRVSSLEQNTARQLEGLELDEVFEDKVSGKDRERPELERMIRHARKGDKVVVHSMDRMARNLEDLLAIVRELTEKGVSVEFIKEKQVFDGSDDPFKKLMLQLLGSFAEFERALIKSRQREGIELKKAAGGYKGKGRKKSITDEMVTKIKERVAAGEKKTKIAADFGISRESIYKLLKA</sequence>
<accession>A0ABX8LHW8</accession>
<dbReference type="PANTHER" id="PTHR30461">
    <property type="entry name" value="DNA-INVERTASE FROM LAMBDOID PROPHAGE"/>
    <property type="match status" value="1"/>
</dbReference>
<evidence type="ECO:0000313" key="3">
    <source>
        <dbReference type="EMBL" id="QXE91640.1"/>
    </source>
</evidence>
<dbReference type="PROSITE" id="PS00398">
    <property type="entry name" value="RECOMBINASES_2"/>
    <property type="match status" value="1"/>
</dbReference>
<keyword evidence="4" id="KW-1185">Reference proteome</keyword>
<dbReference type="SMART" id="SM00857">
    <property type="entry name" value="Resolvase"/>
    <property type="match status" value="1"/>
</dbReference>
<name>A0ABX8LHW8_9BACT</name>
<dbReference type="PANTHER" id="PTHR30461:SF26">
    <property type="entry name" value="RESOLVASE HOMOLOG YNEB"/>
    <property type="match status" value="1"/>
</dbReference>
<dbReference type="Pfam" id="PF00239">
    <property type="entry name" value="Resolvase"/>
    <property type="match status" value="1"/>
</dbReference>
<gene>
    <name evidence="3" type="ORF">KP001_03595</name>
</gene>